<proteinExistence type="predicted"/>
<dbReference type="EMBL" id="JACHNF010000001">
    <property type="protein sequence ID" value="MBB5976709.1"/>
    <property type="molecule type" value="Genomic_DNA"/>
</dbReference>
<dbReference type="Proteomes" id="UP000558997">
    <property type="component" value="Unassembled WGS sequence"/>
</dbReference>
<reference evidence="2 3" key="1">
    <citation type="submission" date="2020-08" db="EMBL/GenBank/DDBJ databases">
        <title>Sequencing the genomes of 1000 actinobacteria strains.</title>
        <authorList>
            <person name="Klenk H.-P."/>
        </authorList>
    </citation>
    <scope>NUCLEOTIDE SEQUENCE [LARGE SCALE GENOMIC DNA]</scope>
    <source>
        <strain evidence="2 3">DSM 17294</strain>
    </source>
</reference>
<evidence type="ECO:0000313" key="2">
    <source>
        <dbReference type="EMBL" id="MBB5976709.1"/>
    </source>
</evidence>
<organism evidence="2 3">
    <name type="scientific">Kribbella solani</name>
    <dbReference type="NCBI Taxonomy" id="236067"/>
    <lineage>
        <taxon>Bacteria</taxon>
        <taxon>Bacillati</taxon>
        <taxon>Actinomycetota</taxon>
        <taxon>Actinomycetes</taxon>
        <taxon>Propionibacteriales</taxon>
        <taxon>Kribbellaceae</taxon>
        <taxon>Kribbella</taxon>
    </lineage>
</organism>
<feature type="region of interest" description="Disordered" evidence="1">
    <location>
        <begin position="300"/>
        <end position="329"/>
    </location>
</feature>
<accession>A0A841DGX8</accession>
<name>A0A841DGX8_9ACTN</name>
<sequence length="329" mass="36180">MIITAASFPTPTRIKRTNNPAEWDQQARFADLQAAQANQSLAELGRTLDNLEPAMRPMAFVKLYNELAEWRFQLAQRTEGQRPNSEVEHFHRPIADDTIRDSFGRGLLSEGSQMYPERGELVGGTETPASLQSARLGELIESRFASEAPAFEVLQNRVALPDGSTIAGNTLLRGGAAASEYGMTQPVDGFYCTLTGLERDRLVLQREAFVLLAGLENQRASGRIDLVNDPDAQLAFTTAEYYLYQGPHYARGGDAMIRTLLVTAHARIFDAPVKLPEDIDVIAYVAGQRAFNDHVAAHQSILPPNTTPTIPHQAAAPRPQRRSTGLDRG</sequence>
<dbReference type="RefSeq" id="WP_184830382.1">
    <property type="nucleotide sequence ID" value="NZ_BAAAVN010000019.1"/>
</dbReference>
<evidence type="ECO:0000313" key="3">
    <source>
        <dbReference type="Proteomes" id="UP000558997"/>
    </source>
</evidence>
<keyword evidence="3" id="KW-1185">Reference proteome</keyword>
<dbReference type="AlphaFoldDB" id="A0A841DGX8"/>
<evidence type="ECO:0000256" key="1">
    <source>
        <dbReference type="SAM" id="MobiDB-lite"/>
    </source>
</evidence>
<comment type="caution">
    <text evidence="2">The sequence shown here is derived from an EMBL/GenBank/DDBJ whole genome shotgun (WGS) entry which is preliminary data.</text>
</comment>
<gene>
    <name evidence="2" type="ORF">HDA44_000050</name>
</gene>
<protein>
    <submittedName>
        <fullName evidence="2">Uncharacterized protein</fullName>
    </submittedName>
</protein>